<dbReference type="Pfam" id="PF04542">
    <property type="entry name" value="Sigma70_r2"/>
    <property type="match status" value="1"/>
</dbReference>
<dbReference type="SUPFAM" id="SSF88659">
    <property type="entry name" value="Sigma3 and sigma4 domains of RNA polymerase sigma factors"/>
    <property type="match status" value="1"/>
</dbReference>
<name>A0ABV7JPA3_9SPHI</name>
<evidence type="ECO:0000313" key="7">
    <source>
        <dbReference type="Proteomes" id="UP001595526"/>
    </source>
</evidence>
<dbReference type="InterPro" id="IPR000792">
    <property type="entry name" value="Tscrpt_reg_LuxR_C"/>
</dbReference>
<dbReference type="InterPro" id="IPR039425">
    <property type="entry name" value="RNA_pol_sigma-70-like"/>
</dbReference>
<organism evidence="6 7">
    <name type="scientific">Parapedobacter deserti</name>
    <dbReference type="NCBI Taxonomy" id="1912957"/>
    <lineage>
        <taxon>Bacteria</taxon>
        <taxon>Pseudomonadati</taxon>
        <taxon>Bacteroidota</taxon>
        <taxon>Sphingobacteriia</taxon>
        <taxon>Sphingobacteriales</taxon>
        <taxon>Sphingobacteriaceae</taxon>
        <taxon>Parapedobacter</taxon>
    </lineage>
</organism>
<dbReference type="NCBIfam" id="TIGR02985">
    <property type="entry name" value="Sig70_bacteroi1"/>
    <property type="match status" value="1"/>
</dbReference>
<evidence type="ECO:0000256" key="2">
    <source>
        <dbReference type="ARBA" id="ARBA00023015"/>
    </source>
</evidence>
<dbReference type="InterPro" id="IPR014327">
    <property type="entry name" value="RNA_pol_sigma70_bacteroid"/>
</dbReference>
<sequence length="191" mass="22909">MRNLHDTDLVHRLRQRDQSAFEEVFEAHHRKIYQFALRLLRDETLSEEIVQDTFLQFWLHCEYLDDQRSVVPYLYVTARRTITDYWRKAATSKAFLDRLYHRIAIAHNNTEEQLNLRELTHVTQTGLKRLSDQQHAVFMLSRGEGLTYQEIAERMQISRDTVKYHLINALKILRKHFEQHGVTCIPLLFLC</sequence>
<keyword evidence="2" id="KW-0805">Transcription regulation</keyword>
<dbReference type="Pfam" id="PF08281">
    <property type="entry name" value="Sigma70_r4_2"/>
    <property type="match status" value="1"/>
</dbReference>
<keyword evidence="7" id="KW-1185">Reference proteome</keyword>
<dbReference type="InterPro" id="IPR013325">
    <property type="entry name" value="RNA_pol_sigma_r2"/>
</dbReference>
<dbReference type="InterPro" id="IPR007627">
    <property type="entry name" value="RNA_pol_sigma70_r2"/>
</dbReference>
<dbReference type="Gene3D" id="1.10.1740.10">
    <property type="match status" value="1"/>
</dbReference>
<evidence type="ECO:0000256" key="3">
    <source>
        <dbReference type="ARBA" id="ARBA00023082"/>
    </source>
</evidence>
<dbReference type="PANTHER" id="PTHR43133">
    <property type="entry name" value="RNA POLYMERASE ECF-TYPE SIGMA FACTO"/>
    <property type="match status" value="1"/>
</dbReference>
<keyword evidence="4" id="KW-0804">Transcription</keyword>
<gene>
    <name evidence="6" type="ORF">ACFOET_20110</name>
</gene>
<dbReference type="PANTHER" id="PTHR43133:SF46">
    <property type="entry name" value="RNA POLYMERASE SIGMA-70 FACTOR ECF SUBFAMILY"/>
    <property type="match status" value="1"/>
</dbReference>
<comment type="similarity">
    <text evidence="1">Belongs to the sigma-70 factor family. ECF subfamily.</text>
</comment>
<dbReference type="NCBIfam" id="TIGR02937">
    <property type="entry name" value="sigma70-ECF"/>
    <property type="match status" value="1"/>
</dbReference>
<dbReference type="SMART" id="SM00421">
    <property type="entry name" value="HTH_LUXR"/>
    <property type="match status" value="1"/>
</dbReference>
<dbReference type="InterPro" id="IPR014284">
    <property type="entry name" value="RNA_pol_sigma-70_dom"/>
</dbReference>
<dbReference type="CDD" id="cd06171">
    <property type="entry name" value="Sigma70_r4"/>
    <property type="match status" value="1"/>
</dbReference>
<dbReference type="EMBL" id="JBHRTA010000061">
    <property type="protein sequence ID" value="MFC3199935.1"/>
    <property type="molecule type" value="Genomic_DNA"/>
</dbReference>
<evidence type="ECO:0000259" key="5">
    <source>
        <dbReference type="SMART" id="SM00421"/>
    </source>
</evidence>
<dbReference type="InterPro" id="IPR013249">
    <property type="entry name" value="RNA_pol_sigma70_r4_t2"/>
</dbReference>
<protein>
    <submittedName>
        <fullName evidence="6">RNA polymerase sigma factor</fullName>
    </submittedName>
</protein>
<dbReference type="InterPro" id="IPR013324">
    <property type="entry name" value="RNA_pol_sigma_r3/r4-like"/>
</dbReference>
<dbReference type="Proteomes" id="UP001595526">
    <property type="component" value="Unassembled WGS sequence"/>
</dbReference>
<reference evidence="7" key="1">
    <citation type="journal article" date="2019" name="Int. J. Syst. Evol. Microbiol.">
        <title>The Global Catalogue of Microorganisms (GCM) 10K type strain sequencing project: providing services to taxonomists for standard genome sequencing and annotation.</title>
        <authorList>
            <consortium name="The Broad Institute Genomics Platform"/>
            <consortium name="The Broad Institute Genome Sequencing Center for Infectious Disease"/>
            <person name="Wu L."/>
            <person name="Ma J."/>
        </authorList>
    </citation>
    <scope>NUCLEOTIDE SEQUENCE [LARGE SCALE GENOMIC DNA]</scope>
    <source>
        <strain evidence="7">KCTC 52416</strain>
    </source>
</reference>
<dbReference type="InterPro" id="IPR036388">
    <property type="entry name" value="WH-like_DNA-bd_sf"/>
</dbReference>
<comment type="caution">
    <text evidence="6">The sequence shown here is derived from an EMBL/GenBank/DDBJ whole genome shotgun (WGS) entry which is preliminary data.</text>
</comment>
<evidence type="ECO:0000313" key="6">
    <source>
        <dbReference type="EMBL" id="MFC3199935.1"/>
    </source>
</evidence>
<dbReference type="RefSeq" id="WP_379026041.1">
    <property type="nucleotide sequence ID" value="NZ_JBHRTA010000061.1"/>
</dbReference>
<keyword evidence="3" id="KW-0731">Sigma factor</keyword>
<evidence type="ECO:0000256" key="4">
    <source>
        <dbReference type="ARBA" id="ARBA00023163"/>
    </source>
</evidence>
<dbReference type="Gene3D" id="1.10.10.10">
    <property type="entry name" value="Winged helix-like DNA-binding domain superfamily/Winged helix DNA-binding domain"/>
    <property type="match status" value="1"/>
</dbReference>
<accession>A0ABV7JPA3</accession>
<evidence type="ECO:0000256" key="1">
    <source>
        <dbReference type="ARBA" id="ARBA00010641"/>
    </source>
</evidence>
<feature type="domain" description="HTH luxR-type" evidence="5">
    <location>
        <begin position="127"/>
        <end position="185"/>
    </location>
</feature>
<proteinExistence type="inferred from homology"/>
<dbReference type="SUPFAM" id="SSF88946">
    <property type="entry name" value="Sigma2 domain of RNA polymerase sigma factors"/>
    <property type="match status" value="1"/>
</dbReference>